<dbReference type="AlphaFoldDB" id="A0A4Y2C5M5"/>
<evidence type="ECO:0000313" key="2">
    <source>
        <dbReference type="Proteomes" id="UP000499080"/>
    </source>
</evidence>
<evidence type="ECO:0008006" key="3">
    <source>
        <dbReference type="Google" id="ProtNLM"/>
    </source>
</evidence>
<dbReference type="OrthoDB" id="79090at2759"/>
<keyword evidence="2" id="KW-1185">Reference proteome</keyword>
<protein>
    <recommendedName>
        <fullName evidence="3">Cyclin C-terminal domain-containing protein</fullName>
    </recommendedName>
</protein>
<dbReference type="Proteomes" id="UP000499080">
    <property type="component" value="Unassembled WGS sequence"/>
</dbReference>
<gene>
    <name evidence="1" type="ORF">AVEN_206787_1</name>
</gene>
<dbReference type="InterPro" id="IPR036915">
    <property type="entry name" value="Cyclin-like_sf"/>
</dbReference>
<proteinExistence type="predicted"/>
<comment type="caution">
    <text evidence="1">The sequence shown here is derived from an EMBL/GenBank/DDBJ whole genome shotgun (WGS) entry which is preliminary data.</text>
</comment>
<organism evidence="1 2">
    <name type="scientific">Araneus ventricosus</name>
    <name type="common">Orbweaver spider</name>
    <name type="synonym">Epeira ventricosa</name>
    <dbReference type="NCBI Taxonomy" id="182803"/>
    <lineage>
        <taxon>Eukaryota</taxon>
        <taxon>Metazoa</taxon>
        <taxon>Ecdysozoa</taxon>
        <taxon>Arthropoda</taxon>
        <taxon>Chelicerata</taxon>
        <taxon>Arachnida</taxon>
        <taxon>Araneae</taxon>
        <taxon>Araneomorphae</taxon>
        <taxon>Entelegynae</taxon>
        <taxon>Araneoidea</taxon>
        <taxon>Araneidae</taxon>
        <taxon>Araneus</taxon>
    </lineage>
</organism>
<accession>A0A4Y2C5M5</accession>
<name>A0A4Y2C5M5_ARAVE</name>
<reference evidence="1 2" key="1">
    <citation type="journal article" date="2019" name="Sci. Rep.">
        <title>Orb-weaving spider Araneus ventricosus genome elucidates the spidroin gene catalogue.</title>
        <authorList>
            <person name="Kono N."/>
            <person name="Nakamura H."/>
            <person name="Ohtoshi R."/>
            <person name="Moran D.A.P."/>
            <person name="Shinohara A."/>
            <person name="Yoshida Y."/>
            <person name="Fujiwara M."/>
            <person name="Mori M."/>
            <person name="Tomita M."/>
            <person name="Arakawa K."/>
        </authorList>
    </citation>
    <scope>NUCLEOTIDE SEQUENCE [LARGE SCALE GENOMIC DNA]</scope>
</reference>
<dbReference type="Gene3D" id="1.10.472.10">
    <property type="entry name" value="Cyclin-like"/>
    <property type="match status" value="1"/>
</dbReference>
<evidence type="ECO:0000313" key="1">
    <source>
        <dbReference type="EMBL" id="GBL99373.1"/>
    </source>
</evidence>
<sequence length="103" mass="12170">MSTTCMKFMSDFYTNRMCLNYKPEDIAIACMDTALHLHGFVQHLKMFHPWHEGFSVDLTEEKVKEMKRNLLRLYKHRFRLGTSADVEEILSSSLEEVLNPEKE</sequence>
<dbReference type="EMBL" id="BGPR01000148">
    <property type="protein sequence ID" value="GBL99373.1"/>
    <property type="molecule type" value="Genomic_DNA"/>
</dbReference>
<dbReference type="SUPFAM" id="SSF47954">
    <property type="entry name" value="Cyclin-like"/>
    <property type="match status" value="1"/>
</dbReference>